<feature type="region of interest" description="Disordered" evidence="1">
    <location>
        <begin position="340"/>
        <end position="359"/>
    </location>
</feature>
<feature type="region of interest" description="Disordered" evidence="1">
    <location>
        <begin position="23"/>
        <end position="172"/>
    </location>
</feature>
<proteinExistence type="predicted"/>
<protein>
    <submittedName>
        <fullName evidence="2">Uncharacterized protein</fullName>
    </submittedName>
</protein>
<feature type="compositionally biased region" description="Low complexity" evidence="1">
    <location>
        <begin position="93"/>
        <end position="109"/>
    </location>
</feature>
<feature type="region of interest" description="Disordered" evidence="1">
    <location>
        <begin position="201"/>
        <end position="221"/>
    </location>
</feature>
<name>A0AAV8YC86_9CUCU</name>
<feature type="compositionally biased region" description="Polar residues" evidence="1">
    <location>
        <begin position="47"/>
        <end position="80"/>
    </location>
</feature>
<dbReference type="EMBL" id="JAPWTK010000137">
    <property type="protein sequence ID" value="KAJ8948406.1"/>
    <property type="molecule type" value="Genomic_DNA"/>
</dbReference>
<feature type="region of interest" description="Disordered" evidence="1">
    <location>
        <begin position="637"/>
        <end position="678"/>
    </location>
</feature>
<feature type="compositionally biased region" description="Low complexity" evidence="1">
    <location>
        <begin position="474"/>
        <end position="488"/>
    </location>
</feature>
<feature type="region of interest" description="Disordered" evidence="1">
    <location>
        <begin position="260"/>
        <end position="300"/>
    </location>
</feature>
<comment type="caution">
    <text evidence="2">The sequence shown here is derived from an EMBL/GenBank/DDBJ whole genome shotgun (WGS) entry which is preliminary data.</text>
</comment>
<evidence type="ECO:0000313" key="3">
    <source>
        <dbReference type="Proteomes" id="UP001162162"/>
    </source>
</evidence>
<evidence type="ECO:0000256" key="1">
    <source>
        <dbReference type="SAM" id="MobiDB-lite"/>
    </source>
</evidence>
<reference evidence="2" key="1">
    <citation type="journal article" date="2023" name="Insect Mol. Biol.">
        <title>Genome sequencing provides insights into the evolution of gene families encoding plant cell wall-degrading enzymes in longhorned beetles.</title>
        <authorList>
            <person name="Shin N.R."/>
            <person name="Okamura Y."/>
            <person name="Kirsch R."/>
            <person name="Pauchet Y."/>
        </authorList>
    </citation>
    <scope>NUCLEOTIDE SEQUENCE</scope>
    <source>
        <strain evidence="2">AMC_N1</strain>
    </source>
</reference>
<feature type="compositionally biased region" description="Polar residues" evidence="1">
    <location>
        <begin position="547"/>
        <end position="567"/>
    </location>
</feature>
<feature type="compositionally biased region" description="Low complexity" evidence="1">
    <location>
        <begin position="120"/>
        <end position="142"/>
    </location>
</feature>
<dbReference type="PANTHER" id="PTHR46060">
    <property type="entry name" value="MARINER MOS1 TRANSPOSASE-LIKE PROTEIN"/>
    <property type="match status" value="1"/>
</dbReference>
<feature type="compositionally biased region" description="Polar residues" evidence="1">
    <location>
        <begin position="110"/>
        <end position="119"/>
    </location>
</feature>
<feature type="compositionally biased region" description="Low complexity" evidence="1">
    <location>
        <begin position="284"/>
        <end position="297"/>
    </location>
</feature>
<dbReference type="InterPro" id="IPR052709">
    <property type="entry name" value="Transposase-MT_Hybrid"/>
</dbReference>
<keyword evidence="3" id="KW-1185">Reference proteome</keyword>
<dbReference type="AlphaFoldDB" id="A0AAV8YC86"/>
<feature type="region of interest" description="Disordered" evidence="1">
    <location>
        <begin position="396"/>
        <end position="415"/>
    </location>
</feature>
<feature type="compositionally biased region" description="Basic and acidic residues" evidence="1">
    <location>
        <begin position="568"/>
        <end position="603"/>
    </location>
</feature>
<dbReference type="Proteomes" id="UP001162162">
    <property type="component" value="Unassembled WGS sequence"/>
</dbReference>
<evidence type="ECO:0000313" key="2">
    <source>
        <dbReference type="EMBL" id="KAJ8948406.1"/>
    </source>
</evidence>
<sequence length="771" mass="86180">MLGGEEITHELTWAGPLIPEVAFRSSTLPRATTRATDTEGRNDKVTAATSSTSLYDNVGATQTGSTQGTKGAQREGSQTRQMRDRAVQQQSDTSTMTTNNTATGPKTVTASVGTENNVGSQISQTESQSQTQTTESQKSEGTQAGGSLPPNTKTSSTSTRPPLRDNLHHVLTNTKSVDYSEIDMVRDAELRAAHHHNILNNNISARRSKSKSTEDMNRENGISLDSNTLKRMLKPMPSADSPVTSPEMGRRRYNYYNTHHHQRLPNNNNNGRLSEPESGHPHPRSAMAQSSRFSASRSSHEIGRAYPGRGLYLELERGAAGDFSPPSDNVIFDNQCYATTPSSSNGNSDHEGSHHYRHRHMHPHPQVNYKAFGVDCLSDRQIFRWHKAFAEGREDVNDENRAGRPSTSSSDDNVKRVRDLLNTDRRLSVRLISETLDITKIIVHEIVSESLGMRKVCAKLVPEVLTDDQKARRNSTTTPTPGSPTSRLLLEYEMHLRNTLAKGMDAESYSLHTFEALLTQSMENLEFAESLPGSTQRSPYPARKRPSSSASMNKSSTLPLSHRLSASSRDRTDRDRERDGYYSDRNELMREREKDRERDRGYLSDHNSSFTSRCASCIGESSRAQWFRHSDGWRSGSSTFGSGQGLPQGHKRSPWDSLPSLRQDSSMNDSGYKSTRTDSFEQRQVKYPVVLSQYILTADQARGMFDRQDSLRSDYMSDREPSRYGIVQQASIESADSRLCYLTSSEVSFFPPAIINVYVLLILVRKHLISL</sequence>
<feature type="region of interest" description="Disordered" evidence="1">
    <location>
        <begin position="469"/>
        <end position="488"/>
    </location>
</feature>
<feature type="region of interest" description="Disordered" evidence="1">
    <location>
        <begin position="529"/>
        <end position="613"/>
    </location>
</feature>
<gene>
    <name evidence="2" type="ORF">NQ318_009917</name>
</gene>
<dbReference type="PANTHER" id="PTHR46060:SF1">
    <property type="entry name" value="MARINER MOS1 TRANSPOSASE-LIKE PROTEIN"/>
    <property type="match status" value="1"/>
</dbReference>
<organism evidence="2 3">
    <name type="scientific">Aromia moschata</name>
    <dbReference type="NCBI Taxonomy" id="1265417"/>
    <lineage>
        <taxon>Eukaryota</taxon>
        <taxon>Metazoa</taxon>
        <taxon>Ecdysozoa</taxon>
        <taxon>Arthropoda</taxon>
        <taxon>Hexapoda</taxon>
        <taxon>Insecta</taxon>
        <taxon>Pterygota</taxon>
        <taxon>Neoptera</taxon>
        <taxon>Endopterygota</taxon>
        <taxon>Coleoptera</taxon>
        <taxon>Polyphaga</taxon>
        <taxon>Cucujiformia</taxon>
        <taxon>Chrysomeloidea</taxon>
        <taxon>Cerambycidae</taxon>
        <taxon>Cerambycinae</taxon>
        <taxon>Callichromatini</taxon>
        <taxon>Aromia</taxon>
    </lineage>
</organism>
<feature type="compositionally biased region" description="Polar residues" evidence="1">
    <location>
        <begin position="149"/>
        <end position="160"/>
    </location>
</feature>
<feature type="compositionally biased region" description="Polar residues" evidence="1">
    <location>
        <begin position="660"/>
        <end position="674"/>
    </location>
</feature>
<accession>A0AAV8YC86</accession>
<feature type="compositionally biased region" description="Polar residues" evidence="1">
    <location>
        <begin position="24"/>
        <end position="35"/>
    </location>
</feature>